<dbReference type="InterPro" id="IPR039992">
    <property type="entry name" value="Sep15_SelM"/>
</dbReference>
<dbReference type="OrthoDB" id="25165at2759"/>
<dbReference type="PANTHER" id="PTHR13077">
    <property type="entry name" value="SELENOPROTEIN F"/>
    <property type="match status" value="1"/>
</dbReference>
<dbReference type="Proteomes" id="UP000327044">
    <property type="component" value="Unassembled WGS sequence"/>
</dbReference>
<evidence type="ECO:0000313" key="8">
    <source>
        <dbReference type="Proteomes" id="UP000327044"/>
    </source>
</evidence>
<dbReference type="Gene3D" id="3.40.30.50">
    <property type="entry name" value="Sep15/SelM thioredoxin-like domain, active-site redox motif"/>
    <property type="match status" value="2"/>
</dbReference>
<gene>
    <name evidence="7" type="ORF">PPYR_09409</name>
</gene>
<evidence type="ECO:0000256" key="5">
    <source>
        <dbReference type="SAM" id="SignalP"/>
    </source>
</evidence>
<feature type="domain" description="Selenoprotein F/M" evidence="6">
    <location>
        <begin position="32"/>
        <end position="106"/>
    </location>
</feature>
<evidence type="ECO:0000313" key="7">
    <source>
        <dbReference type="EMBL" id="KAB0798416.1"/>
    </source>
</evidence>
<accession>A0A5N4AM79</accession>
<protein>
    <recommendedName>
        <fullName evidence="4">Selenoprotein M</fullName>
    </recommendedName>
</protein>
<name>A0A5N4AM79_PHOPY</name>
<dbReference type="Pfam" id="PF08806">
    <property type="entry name" value="Sep15_SelM"/>
    <property type="match status" value="2"/>
</dbReference>
<dbReference type="SUPFAM" id="SSF52833">
    <property type="entry name" value="Thioredoxin-like"/>
    <property type="match status" value="2"/>
</dbReference>
<feature type="signal peptide" evidence="5">
    <location>
        <begin position="1"/>
        <end position="19"/>
    </location>
</feature>
<dbReference type="InterPro" id="IPR038219">
    <property type="entry name" value="Sep15/SelM_sf"/>
</dbReference>
<proteinExistence type="inferred from homology"/>
<evidence type="ECO:0000259" key="6">
    <source>
        <dbReference type="Pfam" id="PF08806"/>
    </source>
</evidence>
<evidence type="ECO:0000256" key="4">
    <source>
        <dbReference type="ARBA" id="ARBA00040773"/>
    </source>
</evidence>
<dbReference type="GO" id="GO:0016491">
    <property type="term" value="F:oxidoreductase activity"/>
    <property type="evidence" value="ECO:0007669"/>
    <property type="project" value="TreeGrafter"/>
</dbReference>
<keyword evidence="2 5" id="KW-0732">Signal</keyword>
<dbReference type="AlphaFoldDB" id="A0A5N4AM79"/>
<feature type="domain" description="Selenoprotein F/M" evidence="6">
    <location>
        <begin position="117"/>
        <end position="188"/>
    </location>
</feature>
<dbReference type="InterPro" id="IPR014912">
    <property type="entry name" value="Sep15_SelM_dom"/>
</dbReference>
<comment type="similarity">
    <text evidence="1">Belongs to the selenoprotein M/F family.</text>
</comment>
<evidence type="ECO:0000256" key="3">
    <source>
        <dbReference type="ARBA" id="ARBA00022933"/>
    </source>
</evidence>
<dbReference type="GO" id="GO:0005788">
    <property type="term" value="C:endoplasmic reticulum lumen"/>
    <property type="evidence" value="ECO:0007669"/>
    <property type="project" value="TreeGrafter"/>
</dbReference>
<sequence>MMLTTSIFGLLVLASWCHSFDEEDETREIAKARVESCPGCKLYSLPEVNSFIFEDVPLYINVETEFISGAPPELVFLNANGEELERINLEKYSRKECNQLLRERGFMRPAKIVKAIVESCPRSKLSRLEELRDFIDDDVIIYNNVEVKFLDEVSSPELVLINEDGDEEDRVNLESLTREQCNDWLTDNGITLKMQEYYYEDVWRQSKEEL</sequence>
<organism evidence="7 8">
    <name type="scientific">Photinus pyralis</name>
    <name type="common">Common eastern firefly</name>
    <name type="synonym">Lampyris pyralis</name>
    <dbReference type="NCBI Taxonomy" id="7054"/>
    <lineage>
        <taxon>Eukaryota</taxon>
        <taxon>Metazoa</taxon>
        <taxon>Ecdysozoa</taxon>
        <taxon>Arthropoda</taxon>
        <taxon>Hexapoda</taxon>
        <taxon>Insecta</taxon>
        <taxon>Pterygota</taxon>
        <taxon>Neoptera</taxon>
        <taxon>Endopterygota</taxon>
        <taxon>Coleoptera</taxon>
        <taxon>Polyphaga</taxon>
        <taxon>Elateriformia</taxon>
        <taxon>Elateroidea</taxon>
        <taxon>Lampyridae</taxon>
        <taxon>Lampyrinae</taxon>
        <taxon>Photinus</taxon>
    </lineage>
</organism>
<evidence type="ECO:0000256" key="1">
    <source>
        <dbReference type="ARBA" id="ARBA00005742"/>
    </source>
</evidence>
<dbReference type="InterPro" id="IPR036249">
    <property type="entry name" value="Thioredoxin-like_sf"/>
</dbReference>
<feature type="chain" id="PRO_5024367184" description="Selenoprotein M" evidence="5">
    <location>
        <begin position="20"/>
        <end position="210"/>
    </location>
</feature>
<comment type="caution">
    <text evidence="7">The sequence shown here is derived from an EMBL/GenBank/DDBJ whole genome shotgun (WGS) entry which is preliminary data.</text>
</comment>
<evidence type="ECO:0000256" key="2">
    <source>
        <dbReference type="ARBA" id="ARBA00022729"/>
    </source>
</evidence>
<keyword evidence="3" id="KW-0712">Selenocysteine</keyword>
<dbReference type="PANTHER" id="PTHR13077:SF7">
    <property type="entry name" value="SELENOPROTEIN M"/>
    <property type="match status" value="1"/>
</dbReference>
<reference evidence="7 8" key="1">
    <citation type="journal article" date="2018" name="Elife">
        <title>Firefly genomes illuminate parallel origins of bioluminescence in beetles.</title>
        <authorList>
            <person name="Fallon T.R."/>
            <person name="Lower S.E."/>
            <person name="Chang C.H."/>
            <person name="Bessho-Uehara M."/>
            <person name="Martin G.J."/>
            <person name="Bewick A.J."/>
            <person name="Behringer M."/>
            <person name="Debat H.J."/>
            <person name="Wong I."/>
            <person name="Day J.C."/>
            <person name="Suvorov A."/>
            <person name="Silva C.J."/>
            <person name="Stanger-Hall K.F."/>
            <person name="Hall D.W."/>
            <person name="Schmitz R.J."/>
            <person name="Nelson D.R."/>
            <person name="Lewis S.M."/>
            <person name="Shigenobu S."/>
            <person name="Bybee S.M."/>
            <person name="Larracuente A.M."/>
            <person name="Oba Y."/>
            <person name="Weng J.K."/>
        </authorList>
    </citation>
    <scope>NUCLEOTIDE SEQUENCE [LARGE SCALE GENOMIC DNA]</scope>
    <source>
        <strain evidence="7">1611_PpyrPB1</strain>
        <tissue evidence="7">Whole body</tissue>
    </source>
</reference>
<keyword evidence="8" id="KW-1185">Reference proteome</keyword>
<dbReference type="EMBL" id="VVIM01000006">
    <property type="protein sequence ID" value="KAB0798416.1"/>
    <property type="molecule type" value="Genomic_DNA"/>
</dbReference>
<dbReference type="InParanoid" id="A0A5N4AM79"/>